<dbReference type="InterPro" id="IPR011324">
    <property type="entry name" value="Cytotoxic_necrot_fac-like_cat"/>
</dbReference>
<sequence>MHERALARAPDGGVEHFARNVYFDHALACQAIKVLPGEYHVASHELAIVTVLGSCVSACLRDTRLKIGGMNHFMLPDASSGVASESARYGAYAMELLLNHLLKMGARRENLEAKVFGGGRVLAALIGAQVGERNAEFVQSYLQTEKIPVVAADLLDIHPRKICFFPQTGRVLVKRLHEARDAALLERERAYAASLKKPLSGAIELF</sequence>
<dbReference type="PANTHER" id="PTHR35147:SF2">
    <property type="entry name" value="CHEMORECEPTOR GLUTAMINE DEAMIDASE CHED-RELATED"/>
    <property type="match status" value="1"/>
</dbReference>
<comment type="similarity">
    <text evidence="3">Belongs to the CheD family.</text>
</comment>
<dbReference type="Proteomes" id="UP001410394">
    <property type="component" value="Unassembled WGS sequence"/>
</dbReference>
<evidence type="ECO:0000256" key="1">
    <source>
        <dbReference type="ARBA" id="ARBA00022500"/>
    </source>
</evidence>
<keyword evidence="2 3" id="KW-0378">Hydrolase</keyword>
<dbReference type="NCBIfam" id="NF010013">
    <property type="entry name" value="PRK13487.1"/>
    <property type="match status" value="1"/>
</dbReference>
<evidence type="ECO:0000313" key="5">
    <source>
        <dbReference type="Proteomes" id="UP001410394"/>
    </source>
</evidence>
<protein>
    <recommendedName>
        <fullName evidence="3">Probable chemoreceptor glutamine deamidase CheD</fullName>
        <ecNumber evidence="3">3.5.1.44</ecNumber>
    </recommendedName>
</protein>
<comment type="catalytic activity">
    <reaction evidence="3">
        <text>L-glutaminyl-[protein] + H2O = L-glutamyl-[protein] + NH4(+)</text>
        <dbReference type="Rhea" id="RHEA:16441"/>
        <dbReference type="Rhea" id="RHEA-COMP:10207"/>
        <dbReference type="Rhea" id="RHEA-COMP:10208"/>
        <dbReference type="ChEBI" id="CHEBI:15377"/>
        <dbReference type="ChEBI" id="CHEBI:28938"/>
        <dbReference type="ChEBI" id="CHEBI:29973"/>
        <dbReference type="ChEBI" id="CHEBI:30011"/>
        <dbReference type="EC" id="3.5.1.44"/>
    </reaction>
</comment>
<dbReference type="CDD" id="cd16352">
    <property type="entry name" value="CheD"/>
    <property type="match status" value="1"/>
</dbReference>
<dbReference type="EMBL" id="JBDIVE010000015">
    <property type="protein sequence ID" value="MEN3070559.1"/>
    <property type="molecule type" value="Genomic_DNA"/>
</dbReference>
<comment type="caution">
    <text evidence="4">The sequence shown here is derived from an EMBL/GenBank/DDBJ whole genome shotgun (WGS) entry which is preliminary data.</text>
</comment>
<organism evidence="4 5">
    <name type="scientific">Uliginosibacterium sediminicola</name>
    <dbReference type="NCBI Taxonomy" id="2024550"/>
    <lineage>
        <taxon>Bacteria</taxon>
        <taxon>Pseudomonadati</taxon>
        <taxon>Pseudomonadota</taxon>
        <taxon>Betaproteobacteria</taxon>
        <taxon>Rhodocyclales</taxon>
        <taxon>Zoogloeaceae</taxon>
        <taxon>Uliginosibacterium</taxon>
    </lineage>
</organism>
<name>A0ABU9Z3U1_9RHOO</name>
<evidence type="ECO:0000256" key="2">
    <source>
        <dbReference type="ARBA" id="ARBA00022801"/>
    </source>
</evidence>
<proteinExistence type="inferred from homology"/>
<evidence type="ECO:0000256" key="3">
    <source>
        <dbReference type="HAMAP-Rule" id="MF_01440"/>
    </source>
</evidence>
<dbReference type="GO" id="GO:0050568">
    <property type="term" value="F:protein-glutamine glutaminase activity"/>
    <property type="evidence" value="ECO:0007669"/>
    <property type="project" value="UniProtKB-EC"/>
</dbReference>
<keyword evidence="5" id="KW-1185">Reference proteome</keyword>
<accession>A0ABU9Z3U1</accession>
<dbReference type="InterPro" id="IPR038592">
    <property type="entry name" value="CheD-like_sf"/>
</dbReference>
<dbReference type="Pfam" id="PF03975">
    <property type="entry name" value="CheD"/>
    <property type="match status" value="1"/>
</dbReference>
<gene>
    <name evidence="3 4" type="primary">cheD</name>
    <name evidence="4" type="ORF">ABDB84_18895</name>
</gene>
<dbReference type="Gene3D" id="3.30.1330.200">
    <property type="match status" value="1"/>
</dbReference>
<dbReference type="EC" id="3.5.1.44" evidence="3"/>
<reference evidence="4 5" key="1">
    <citation type="journal article" date="2018" name="Int. J. Syst. Evol. Microbiol.">
        <title>Uliginosibacterium sediminicola sp. nov., isolated from freshwater sediment.</title>
        <authorList>
            <person name="Hwang W.M."/>
            <person name="Kim S.M."/>
            <person name="Kang K."/>
            <person name="Ahn T.Y."/>
        </authorList>
    </citation>
    <scope>NUCLEOTIDE SEQUENCE [LARGE SCALE GENOMIC DNA]</scope>
    <source>
        <strain evidence="4 5">M1-21</strain>
    </source>
</reference>
<dbReference type="SUPFAM" id="SSF64438">
    <property type="entry name" value="CNF1/YfiH-like putative cysteine hydrolases"/>
    <property type="match status" value="1"/>
</dbReference>
<keyword evidence="1 3" id="KW-0145">Chemotaxis</keyword>
<dbReference type="InterPro" id="IPR005659">
    <property type="entry name" value="Chemorcpt_Glu_NH3ase_CheD"/>
</dbReference>
<comment type="function">
    <text evidence="3">Probably deamidates glutamine residues to glutamate on methyl-accepting chemotaxis receptors (MCPs), playing an important role in chemotaxis.</text>
</comment>
<dbReference type="HAMAP" id="MF_01440">
    <property type="entry name" value="CheD"/>
    <property type="match status" value="1"/>
</dbReference>
<dbReference type="RefSeq" id="WP_345921336.1">
    <property type="nucleotide sequence ID" value="NZ_JBDIVE010000015.1"/>
</dbReference>
<dbReference type="PANTHER" id="PTHR35147">
    <property type="entry name" value="CHEMORECEPTOR GLUTAMINE DEAMIDASE CHED-RELATED"/>
    <property type="match status" value="1"/>
</dbReference>
<evidence type="ECO:0000313" key="4">
    <source>
        <dbReference type="EMBL" id="MEN3070559.1"/>
    </source>
</evidence>